<dbReference type="SUPFAM" id="SSF50182">
    <property type="entry name" value="Sm-like ribonucleoproteins"/>
    <property type="match status" value="1"/>
</dbReference>
<keyword evidence="2" id="KW-1185">Reference proteome</keyword>
<proteinExistence type="predicted"/>
<dbReference type="EMBL" id="CH479194">
    <property type="protein sequence ID" value="EDW27162.1"/>
    <property type="molecule type" value="Genomic_DNA"/>
</dbReference>
<name>B4GWS8_DROPE</name>
<dbReference type="HOGENOM" id="CLU_1817811_0_0_1"/>
<gene>
    <name evidence="1" type="primary">Dper\GL16607</name>
    <name evidence="1" type="ORF">Dper_GL16607</name>
</gene>
<evidence type="ECO:0000313" key="2">
    <source>
        <dbReference type="Proteomes" id="UP000008744"/>
    </source>
</evidence>
<dbReference type="InterPro" id="IPR010920">
    <property type="entry name" value="LSM_dom_sf"/>
</dbReference>
<protein>
    <submittedName>
        <fullName evidence="1">GL16607</fullName>
    </submittedName>
</protein>
<dbReference type="AlphaFoldDB" id="B4GWS8"/>
<sequence>MENSDDMKKAAAATKESVGKVHAVGGMEKSTGIPESAGFSESGVKVDDFILDYVQLYTVLPGIPRWVTRSRFSLPMAFWDLHKYLGRAVEAYISYDTILRGNLVSLDGNLDLVLCNCYEDYYYYECQYYVGVVHLEGKHLKFIREID</sequence>
<dbReference type="Proteomes" id="UP000008744">
    <property type="component" value="Unassembled WGS sequence"/>
</dbReference>
<evidence type="ECO:0000313" key="1">
    <source>
        <dbReference type="EMBL" id="EDW27162.1"/>
    </source>
</evidence>
<reference evidence="1 2" key="1">
    <citation type="journal article" date="2007" name="Nature">
        <title>Evolution of genes and genomes on the Drosophila phylogeny.</title>
        <authorList>
            <consortium name="Drosophila 12 Genomes Consortium"/>
            <person name="Clark A.G."/>
            <person name="Eisen M.B."/>
            <person name="Smith D.R."/>
            <person name="Bergman C.M."/>
            <person name="Oliver B."/>
            <person name="Markow T.A."/>
            <person name="Kaufman T.C."/>
            <person name="Kellis M."/>
            <person name="Gelbart W."/>
            <person name="Iyer V.N."/>
            <person name="Pollard D.A."/>
            <person name="Sackton T.B."/>
            <person name="Larracuente A.M."/>
            <person name="Singh N.D."/>
            <person name="Abad J.P."/>
            <person name="Abt D.N."/>
            <person name="Adryan B."/>
            <person name="Aguade M."/>
            <person name="Akashi H."/>
            <person name="Anderson W.W."/>
            <person name="Aquadro C.F."/>
            <person name="Ardell D.H."/>
            <person name="Arguello R."/>
            <person name="Artieri C.G."/>
            <person name="Barbash D.A."/>
            <person name="Barker D."/>
            <person name="Barsanti P."/>
            <person name="Batterham P."/>
            <person name="Batzoglou S."/>
            <person name="Begun D."/>
            <person name="Bhutkar A."/>
            <person name="Blanco E."/>
            <person name="Bosak S.A."/>
            <person name="Bradley R.K."/>
            <person name="Brand A.D."/>
            <person name="Brent M.R."/>
            <person name="Brooks A.N."/>
            <person name="Brown R.H."/>
            <person name="Butlin R.K."/>
            <person name="Caggese C."/>
            <person name="Calvi B.R."/>
            <person name="Bernardo de Carvalho A."/>
            <person name="Caspi A."/>
            <person name="Castrezana S."/>
            <person name="Celniker S.E."/>
            <person name="Chang J.L."/>
            <person name="Chapple C."/>
            <person name="Chatterji S."/>
            <person name="Chinwalla A."/>
            <person name="Civetta A."/>
            <person name="Clifton S.W."/>
            <person name="Comeron J.M."/>
            <person name="Costello J.C."/>
            <person name="Coyne J.A."/>
            <person name="Daub J."/>
            <person name="David R.G."/>
            <person name="Delcher A.L."/>
            <person name="Delehaunty K."/>
            <person name="Do C.B."/>
            <person name="Ebling H."/>
            <person name="Edwards K."/>
            <person name="Eickbush T."/>
            <person name="Evans J.D."/>
            <person name="Filipski A."/>
            <person name="Findeiss S."/>
            <person name="Freyhult E."/>
            <person name="Fulton L."/>
            <person name="Fulton R."/>
            <person name="Garcia A.C."/>
            <person name="Gardiner A."/>
            <person name="Garfield D.A."/>
            <person name="Garvin B.E."/>
            <person name="Gibson G."/>
            <person name="Gilbert D."/>
            <person name="Gnerre S."/>
            <person name="Godfrey J."/>
            <person name="Good R."/>
            <person name="Gotea V."/>
            <person name="Gravely B."/>
            <person name="Greenberg A.J."/>
            <person name="Griffiths-Jones S."/>
            <person name="Gross S."/>
            <person name="Guigo R."/>
            <person name="Gustafson E.A."/>
            <person name="Haerty W."/>
            <person name="Hahn M.W."/>
            <person name="Halligan D.L."/>
            <person name="Halpern A.L."/>
            <person name="Halter G.M."/>
            <person name="Han M.V."/>
            <person name="Heger A."/>
            <person name="Hillier L."/>
            <person name="Hinrichs A.S."/>
            <person name="Holmes I."/>
            <person name="Hoskins R.A."/>
            <person name="Hubisz M.J."/>
            <person name="Hultmark D."/>
            <person name="Huntley M.A."/>
            <person name="Jaffe D.B."/>
            <person name="Jagadeeshan S."/>
            <person name="Jeck W.R."/>
            <person name="Johnson J."/>
            <person name="Jones C.D."/>
            <person name="Jordan W.C."/>
            <person name="Karpen G.H."/>
            <person name="Kataoka E."/>
            <person name="Keightley P.D."/>
            <person name="Kheradpour P."/>
            <person name="Kirkness E.F."/>
            <person name="Koerich L.B."/>
            <person name="Kristiansen K."/>
            <person name="Kudrna D."/>
            <person name="Kulathinal R.J."/>
            <person name="Kumar S."/>
            <person name="Kwok R."/>
            <person name="Lander E."/>
            <person name="Langley C.H."/>
            <person name="Lapoint R."/>
            <person name="Lazzaro B.P."/>
            <person name="Lee S.J."/>
            <person name="Levesque L."/>
            <person name="Li R."/>
            <person name="Lin C.F."/>
            <person name="Lin M.F."/>
            <person name="Lindblad-Toh K."/>
            <person name="Llopart A."/>
            <person name="Long M."/>
            <person name="Low L."/>
            <person name="Lozovsky E."/>
            <person name="Lu J."/>
            <person name="Luo M."/>
            <person name="Machado C.A."/>
            <person name="Makalowski W."/>
            <person name="Marzo M."/>
            <person name="Matsuda M."/>
            <person name="Matzkin L."/>
            <person name="McAllister B."/>
            <person name="McBride C.S."/>
            <person name="McKernan B."/>
            <person name="McKernan K."/>
            <person name="Mendez-Lago M."/>
            <person name="Minx P."/>
            <person name="Mollenhauer M.U."/>
            <person name="Montooth K."/>
            <person name="Mount S.M."/>
            <person name="Mu X."/>
            <person name="Myers E."/>
            <person name="Negre B."/>
            <person name="Newfeld S."/>
            <person name="Nielsen R."/>
            <person name="Noor M.A."/>
            <person name="O'Grady P."/>
            <person name="Pachter L."/>
            <person name="Papaceit M."/>
            <person name="Parisi M.J."/>
            <person name="Parisi M."/>
            <person name="Parts L."/>
            <person name="Pedersen J.S."/>
            <person name="Pesole G."/>
            <person name="Phillippy A.M."/>
            <person name="Ponting C.P."/>
            <person name="Pop M."/>
            <person name="Porcelli D."/>
            <person name="Powell J.R."/>
            <person name="Prohaska S."/>
            <person name="Pruitt K."/>
            <person name="Puig M."/>
            <person name="Quesneville H."/>
            <person name="Ram K.R."/>
            <person name="Rand D."/>
            <person name="Rasmussen M.D."/>
            <person name="Reed L.K."/>
            <person name="Reenan R."/>
            <person name="Reily A."/>
            <person name="Remington K.A."/>
            <person name="Rieger T.T."/>
            <person name="Ritchie M.G."/>
            <person name="Robin C."/>
            <person name="Rogers Y.H."/>
            <person name="Rohde C."/>
            <person name="Rozas J."/>
            <person name="Rubenfield M.J."/>
            <person name="Ruiz A."/>
            <person name="Russo S."/>
            <person name="Salzberg S.L."/>
            <person name="Sanchez-Gracia A."/>
            <person name="Saranga D.J."/>
            <person name="Sato H."/>
            <person name="Schaeffer S.W."/>
            <person name="Schatz M.C."/>
            <person name="Schlenke T."/>
            <person name="Schwartz R."/>
            <person name="Segarra C."/>
            <person name="Singh R.S."/>
            <person name="Sirot L."/>
            <person name="Sirota M."/>
            <person name="Sisneros N.B."/>
            <person name="Smith C.D."/>
            <person name="Smith T.F."/>
            <person name="Spieth J."/>
            <person name="Stage D.E."/>
            <person name="Stark A."/>
            <person name="Stephan W."/>
            <person name="Strausberg R.L."/>
            <person name="Strempel S."/>
            <person name="Sturgill D."/>
            <person name="Sutton G."/>
            <person name="Sutton G.G."/>
            <person name="Tao W."/>
            <person name="Teichmann S."/>
            <person name="Tobari Y.N."/>
            <person name="Tomimura Y."/>
            <person name="Tsolas J.M."/>
            <person name="Valente V.L."/>
            <person name="Venter E."/>
            <person name="Venter J.C."/>
            <person name="Vicario S."/>
            <person name="Vieira F.G."/>
            <person name="Vilella A.J."/>
            <person name="Villasante A."/>
            <person name="Walenz B."/>
            <person name="Wang J."/>
            <person name="Wasserman M."/>
            <person name="Watts T."/>
            <person name="Wilson D."/>
            <person name="Wilson R.K."/>
            <person name="Wing R.A."/>
            <person name="Wolfner M.F."/>
            <person name="Wong A."/>
            <person name="Wong G.K."/>
            <person name="Wu C.I."/>
            <person name="Wu G."/>
            <person name="Yamamoto D."/>
            <person name="Yang H.P."/>
            <person name="Yang S.P."/>
            <person name="Yorke J.A."/>
            <person name="Yoshida K."/>
            <person name="Zdobnov E."/>
            <person name="Zhang P."/>
            <person name="Zhang Y."/>
            <person name="Zimin A.V."/>
            <person name="Baldwin J."/>
            <person name="Abdouelleil A."/>
            <person name="Abdulkadir J."/>
            <person name="Abebe A."/>
            <person name="Abera B."/>
            <person name="Abreu J."/>
            <person name="Acer S.C."/>
            <person name="Aftuck L."/>
            <person name="Alexander A."/>
            <person name="An P."/>
            <person name="Anderson E."/>
            <person name="Anderson S."/>
            <person name="Arachi H."/>
            <person name="Azer M."/>
            <person name="Bachantsang P."/>
            <person name="Barry A."/>
            <person name="Bayul T."/>
            <person name="Berlin A."/>
            <person name="Bessette D."/>
            <person name="Bloom T."/>
            <person name="Blye J."/>
            <person name="Boguslavskiy L."/>
            <person name="Bonnet C."/>
            <person name="Boukhgalter B."/>
            <person name="Bourzgui I."/>
            <person name="Brown A."/>
            <person name="Cahill P."/>
            <person name="Channer S."/>
            <person name="Cheshatsang Y."/>
            <person name="Chuda L."/>
            <person name="Citroen M."/>
            <person name="Collymore A."/>
            <person name="Cooke P."/>
            <person name="Costello M."/>
            <person name="D'Aco K."/>
            <person name="Daza R."/>
            <person name="De Haan G."/>
            <person name="DeGray S."/>
            <person name="DeMaso C."/>
            <person name="Dhargay N."/>
            <person name="Dooley K."/>
            <person name="Dooley E."/>
            <person name="Doricent M."/>
            <person name="Dorje P."/>
            <person name="Dorjee K."/>
            <person name="Dupes A."/>
            <person name="Elong R."/>
            <person name="Falk J."/>
            <person name="Farina A."/>
            <person name="Faro S."/>
            <person name="Ferguson D."/>
            <person name="Fisher S."/>
            <person name="Foley C.D."/>
            <person name="Franke A."/>
            <person name="Friedrich D."/>
            <person name="Gadbois L."/>
            <person name="Gearin G."/>
            <person name="Gearin C.R."/>
            <person name="Giannoukos G."/>
            <person name="Goode T."/>
            <person name="Graham J."/>
            <person name="Grandbois E."/>
            <person name="Grewal S."/>
            <person name="Gyaltsen K."/>
            <person name="Hafez N."/>
            <person name="Hagos B."/>
            <person name="Hall J."/>
            <person name="Henson C."/>
            <person name="Hollinger A."/>
            <person name="Honan T."/>
            <person name="Huard M.D."/>
            <person name="Hughes L."/>
            <person name="Hurhula B."/>
            <person name="Husby M.E."/>
            <person name="Kamat A."/>
            <person name="Kanga B."/>
            <person name="Kashin S."/>
            <person name="Khazanovich D."/>
            <person name="Kisner P."/>
            <person name="Lance K."/>
            <person name="Lara M."/>
            <person name="Lee W."/>
            <person name="Lennon N."/>
            <person name="Letendre F."/>
            <person name="LeVine R."/>
            <person name="Lipovsky A."/>
            <person name="Liu X."/>
            <person name="Liu J."/>
            <person name="Liu S."/>
            <person name="Lokyitsang T."/>
            <person name="Lokyitsang Y."/>
            <person name="Lubonja R."/>
            <person name="Lui A."/>
            <person name="MacDonald P."/>
            <person name="Magnisalis V."/>
            <person name="Maru K."/>
            <person name="Matthews C."/>
            <person name="McCusker W."/>
            <person name="McDonough S."/>
            <person name="Mehta T."/>
            <person name="Meldrim J."/>
            <person name="Meneus L."/>
            <person name="Mihai O."/>
            <person name="Mihalev A."/>
            <person name="Mihova T."/>
            <person name="Mittelman R."/>
            <person name="Mlenga V."/>
            <person name="Montmayeur A."/>
            <person name="Mulrain L."/>
            <person name="Navidi A."/>
            <person name="Naylor J."/>
            <person name="Negash T."/>
            <person name="Nguyen T."/>
            <person name="Nguyen N."/>
            <person name="Nicol R."/>
            <person name="Norbu C."/>
            <person name="Norbu N."/>
            <person name="Novod N."/>
            <person name="O'Neill B."/>
            <person name="Osman S."/>
            <person name="Markiewicz E."/>
            <person name="Oyono O.L."/>
            <person name="Patti C."/>
            <person name="Phunkhang P."/>
            <person name="Pierre F."/>
            <person name="Priest M."/>
            <person name="Raghuraman S."/>
            <person name="Rege F."/>
            <person name="Reyes R."/>
            <person name="Rise C."/>
            <person name="Rogov P."/>
            <person name="Ross K."/>
            <person name="Ryan E."/>
            <person name="Settipalli S."/>
            <person name="Shea T."/>
            <person name="Sherpa N."/>
            <person name="Shi L."/>
            <person name="Shih D."/>
            <person name="Sparrow T."/>
            <person name="Spaulding J."/>
            <person name="Stalker J."/>
            <person name="Stange-Thomann N."/>
            <person name="Stavropoulos S."/>
            <person name="Stone C."/>
            <person name="Strader C."/>
            <person name="Tesfaye S."/>
            <person name="Thomson T."/>
            <person name="Thoulutsang Y."/>
            <person name="Thoulutsang D."/>
            <person name="Topham K."/>
            <person name="Topping I."/>
            <person name="Tsamla T."/>
            <person name="Vassiliev H."/>
            <person name="Vo A."/>
            <person name="Wangchuk T."/>
            <person name="Wangdi T."/>
            <person name="Weiand M."/>
            <person name="Wilkinson J."/>
            <person name="Wilson A."/>
            <person name="Yadav S."/>
            <person name="Young G."/>
            <person name="Yu Q."/>
            <person name="Zembek L."/>
            <person name="Zhong D."/>
            <person name="Zimmer A."/>
            <person name="Zwirko Z."/>
            <person name="Jaffe D.B."/>
            <person name="Alvarez P."/>
            <person name="Brockman W."/>
            <person name="Butler J."/>
            <person name="Chin C."/>
            <person name="Gnerre S."/>
            <person name="Grabherr M."/>
            <person name="Kleber M."/>
            <person name="Mauceli E."/>
            <person name="MacCallum I."/>
        </authorList>
    </citation>
    <scope>NUCLEOTIDE SEQUENCE [LARGE SCALE GENOMIC DNA]</scope>
    <source>
        <strain evidence="2">MSH-3 / Tucson 14011-0111.49</strain>
    </source>
</reference>
<dbReference type="OMA" id="GGMEKST"/>
<accession>B4GWS8</accession>
<organism evidence="2">
    <name type="scientific">Drosophila persimilis</name>
    <name type="common">Fruit fly</name>
    <dbReference type="NCBI Taxonomy" id="7234"/>
    <lineage>
        <taxon>Eukaryota</taxon>
        <taxon>Metazoa</taxon>
        <taxon>Ecdysozoa</taxon>
        <taxon>Arthropoda</taxon>
        <taxon>Hexapoda</taxon>
        <taxon>Insecta</taxon>
        <taxon>Pterygota</taxon>
        <taxon>Neoptera</taxon>
        <taxon>Endopterygota</taxon>
        <taxon>Diptera</taxon>
        <taxon>Brachycera</taxon>
        <taxon>Muscomorpha</taxon>
        <taxon>Ephydroidea</taxon>
        <taxon>Drosophilidae</taxon>
        <taxon>Drosophila</taxon>
        <taxon>Sophophora</taxon>
    </lineage>
</organism>